<dbReference type="Proteomes" id="UP001359559">
    <property type="component" value="Unassembled WGS sequence"/>
</dbReference>
<organism evidence="2 3">
    <name type="scientific">Clitoria ternatea</name>
    <name type="common">Butterfly pea</name>
    <dbReference type="NCBI Taxonomy" id="43366"/>
    <lineage>
        <taxon>Eukaryota</taxon>
        <taxon>Viridiplantae</taxon>
        <taxon>Streptophyta</taxon>
        <taxon>Embryophyta</taxon>
        <taxon>Tracheophyta</taxon>
        <taxon>Spermatophyta</taxon>
        <taxon>Magnoliopsida</taxon>
        <taxon>eudicotyledons</taxon>
        <taxon>Gunneridae</taxon>
        <taxon>Pentapetalae</taxon>
        <taxon>rosids</taxon>
        <taxon>fabids</taxon>
        <taxon>Fabales</taxon>
        <taxon>Fabaceae</taxon>
        <taxon>Papilionoideae</taxon>
        <taxon>50 kb inversion clade</taxon>
        <taxon>NPAAA clade</taxon>
        <taxon>indigoferoid/millettioid clade</taxon>
        <taxon>Phaseoleae</taxon>
        <taxon>Clitoria</taxon>
    </lineage>
</organism>
<feature type="transmembrane region" description="Helical" evidence="1">
    <location>
        <begin position="9"/>
        <end position="29"/>
    </location>
</feature>
<reference evidence="2 3" key="1">
    <citation type="submission" date="2024-01" db="EMBL/GenBank/DDBJ databases">
        <title>The genomes of 5 underutilized Papilionoideae crops provide insights into root nodulation and disease resistance.</title>
        <authorList>
            <person name="Yuan L."/>
        </authorList>
    </citation>
    <scope>NUCLEOTIDE SEQUENCE [LARGE SCALE GENOMIC DNA]</scope>
    <source>
        <strain evidence="2">LY-2023</strain>
        <tissue evidence="2">Leaf</tissue>
    </source>
</reference>
<gene>
    <name evidence="2" type="ORF">RJT34_27137</name>
</gene>
<dbReference type="EMBL" id="JAYKXN010000007">
    <property type="protein sequence ID" value="KAK7271333.1"/>
    <property type="molecule type" value="Genomic_DNA"/>
</dbReference>
<protein>
    <submittedName>
        <fullName evidence="2">Uncharacterized protein</fullName>
    </submittedName>
</protein>
<keyword evidence="1" id="KW-0812">Transmembrane</keyword>
<sequence length="80" mass="9157">MSNLDNKTLALVLFILHLLLAVLLFPLYMQPEPPEVTLCLGVIPCFVLLYATIAWRTGTYMQKGYLFTFESELAHHIKQC</sequence>
<evidence type="ECO:0000313" key="3">
    <source>
        <dbReference type="Proteomes" id="UP001359559"/>
    </source>
</evidence>
<feature type="transmembrane region" description="Helical" evidence="1">
    <location>
        <begin position="35"/>
        <end position="55"/>
    </location>
</feature>
<dbReference type="AlphaFoldDB" id="A0AAN9FCK7"/>
<name>A0AAN9FCK7_CLITE</name>
<keyword evidence="1" id="KW-1133">Transmembrane helix</keyword>
<keyword evidence="1" id="KW-0472">Membrane</keyword>
<evidence type="ECO:0000256" key="1">
    <source>
        <dbReference type="SAM" id="Phobius"/>
    </source>
</evidence>
<comment type="caution">
    <text evidence="2">The sequence shown here is derived from an EMBL/GenBank/DDBJ whole genome shotgun (WGS) entry which is preliminary data.</text>
</comment>
<evidence type="ECO:0000313" key="2">
    <source>
        <dbReference type="EMBL" id="KAK7271333.1"/>
    </source>
</evidence>
<keyword evidence="3" id="KW-1185">Reference proteome</keyword>
<proteinExistence type="predicted"/>
<accession>A0AAN9FCK7</accession>